<name>A0AAV9AS52_ACOGR</name>
<dbReference type="InterPro" id="IPR007527">
    <property type="entry name" value="Znf_SWIM"/>
</dbReference>
<keyword evidence="7" id="KW-1185">Reference proteome</keyword>
<protein>
    <recommendedName>
        <fullName evidence="5">SWIM-type domain-containing protein</fullName>
    </recommendedName>
</protein>
<feature type="domain" description="SWIM-type" evidence="5">
    <location>
        <begin position="112"/>
        <end position="144"/>
    </location>
</feature>
<dbReference type="InterPro" id="IPR006564">
    <property type="entry name" value="Znf_PMZ"/>
</dbReference>
<sequence>MRNHFIVNQCLRDQSMKRQSKMHQFMGKLCMKNQCMIQQILRAKPIIFCIDAIRMKLMVKMNHRRQVAERWKGALVLEVQKIVTELSKNKGMYDVHRSSADMAEVDGPKGRFDVILSERSCSCRKWQVIGIPCHHAAAVICHMRGSNWEDYVDDHFTVTRYKKAYAMEITPLPDKTMWDIEDLNYVIKPPRQARPSPGRPRKKRIRP</sequence>
<dbReference type="PANTHER" id="PTHR31973:SF188">
    <property type="entry name" value="POLYPROTEIN, PUTATIVE-RELATED"/>
    <property type="match status" value="1"/>
</dbReference>
<gene>
    <name evidence="6" type="ORF">QJS04_geneDACA016720</name>
</gene>
<keyword evidence="3" id="KW-0862">Zinc</keyword>
<keyword evidence="1" id="KW-0479">Metal-binding</keyword>
<evidence type="ECO:0000259" key="5">
    <source>
        <dbReference type="PROSITE" id="PS50966"/>
    </source>
</evidence>
<dbReference type="AlphaFoldDB" id="A0AAV9AS52"/>
<dbReference type="PROSITE" id="PS50966">
    <property type="entry name" value="ZF_SWIM"/>
    <property type="match status" value="1"/>
</dbReference>
<dbReference type="SMART" id="SM00575">
    <property type="entry name" value="ZnF_PMZ"/>
    <property type="match status" value="1"/>
</dbReference>
<evidence type="ECO:0000313" key="6">
    <source>
        <dbReference type="EMBL" id="KAK1266978.1"/>
    </source>
</evidence>
<comment type="caution">
    <text evidence="6">The sequence shown here is derived from an EMBL/GenBank/DDBJ whole genome shotgun (WGS) entry which is preliminary data.</text>
</comment>
<dbReference type="GO" id="GO:0008270">
    <property type="term" value="F:zinc ion binding"/>
    <property type="evidence" value="ECO:0007669"/>
    <property type="project" value="UniProtKB-KW"/>
</dbReference>
<keyword evidence="2 4" id="KW-0863">Zinc-finger</keyword>
<dbReference type="PANTHER" id="PTHR31973">
    <property type="entry name" value="POLYPROTEIN, PUTATIVE-RELATED"/>
    <property type="match status" value="1"/>
</dbReference>
<organism evidence="6 7">
    <name type="scientific">Acorus gramineus</name>
    <name type="common">Dwarf sweet flag</name>
    <dbReference type="NCBI Taxonomy" id="55184"/>
    <lineage>
        <taxon>Eukaryota</taxon>
        <taxon>Viridiplantae</taxon>
        <taxon>Streptophyta</taxon>
        <taxon>Embryophyta</taxon>
        <taxon>Tracheophyta</taxon>
        <taxon>Spermatophyta</taxon>
        <taxon>Magnoliopsida</taxon>
        <taxon>Liliopsida</taxon>
        <taxon>Acoraceae</taxon>
        <taxon>Acorus</taxon>
    </lineage>
</organism>
<evidence type="ECO:0000256" key="2">
    <source>
        <dbReference type="ARBA" id="ARBA00022771"/>
    </source>
</evidence>
<dbReference type="Proteomes" id="UP001179952">
    <property type="component" value="Unassembled WGS sequence"/>
</dbReference>
<reference evidence="6" key="1">
    <citation type="journal article" date="2023" name="Nat. Commun.">
        <title>Diploid and tetraploid genomes of Acorus and the evolution of monocots.</title>
        <authorList>
            <person name="Ma L."/>
            <person name="Liu K.W."/>
            <person name="Li Z."/>
            <person name="Hsiao Y.Y."/>
            <person name="Qi Y."/>
            <person name="Fu T."/>
            <person name="Tang G.D."/>
            <person name="Zhang D."/>
            <person name="Sun W.H."/>
            <person name="Liu D.K."/>
            <person name="Li Y."/>
            <person name="Chen G.Z."/>
            <person name="Liu X.D."/>
            <person name="Liao X.Y."/>
            <person name="Jiang Y.T."/>
            <person name="Yu X."/>
            <person name="Hao Y."/>
            <person name="Huang J."/>
            <person name="Zhao X.W."/>
            <person name="Ke S."/>
            <person name="Chen Y.Y."/>
            <person name="Wu W.L."/>
            <person name="Hsu J.L."/>
            <person name="Lin Y.F."/>
            <person name="Huang M.D."/>
            <person name="Li C.Y."/>
            <person name="Huang L."/>
            <person name="Wang Z.W."/>
            <person name="Zhao X."/>
            <person name="Zhong W.Y."/>
            <person name="Peng D.H."/>
            <person name="Ahmad S."/>
            <person name="Lan S."/>
            <person name="Zhang J.S."/>
            <person name="Tsai W.C."/>
            <person name="Van de Peer Y."/>
            <person name="Liu Z.J."/>
        </authorList>
    </citation>
    <scope>NUCLEOTIDE SEQUENCE</scope>
    <source>
        <strain evidence="6">SCP</strain>
    </source>
</reference>
<evidence type="ECO:0000256" key="1">
    <source>
        <dbReference type="ARBA" id="ARBA00022723"/>
    </source>
</evidence>
<reference evidence="6" key="2">
    <citation type="submission" date="2023-06" db="EMBL/GenBank/DDBJ databases">
        <authorList>
            <person name="Ma L."/>
            <person name="Liu K.-W."/>
            <person name="Li Z."/>
            <person name="Hsiao Y.-Y."/>
            <person name="Qi Y."/>
            <person name="Fu T."/>
            <person name="Tang G."/>
            <person name="Zhang D."/>
            <person name="Sun W.-H."/>
            <person name="Liu D.-K."/>
            <person name="Li Y."/>
            <person name="Chen G.-Z."/>
            <person name="Liu X.-D."/>
            <person name="Liao X.-Y."/>
            <person name="Jiang Y.-T."/>
            <person name="Yu X."/>
            <person name="Hao Y."/>
            <person name="Huang J."/>
            <person name="Zhao X.-W."/>
            <person name="Ke S."/>
            <person name="Chen Y.-Y."/>
            <person name="Wu W.-L."/>
            <person name="Hsu J.-L."/>
            <person name="Lin Y.-F."/>
            <person name="Huang M.-D."/>
            <person name="Li C.-Y."/>
            <person name="Huang L."/>
            <person name="Wang Z.-W."/>
            <person name="Zhao X."/>
            <person name="Zhong W.-Y."/>
            <person name="Peng D.-H."/>
            <person name="Ahmad S."/>
            <person name="Lan S."/>
            <person name="Zhang J.-S."/>
            <person name="Tsai W.-C."/>
            <person name="Van De Peer Y."/>
            <person name="Liu Z.-J."/>
        </authorList>
    </citation>
    <scope>NUCLEOTIDE SEQUENCE</scope>
    <source>
        <strain evidence="6">SCP</strain>
        <tissue evidence="6">Leaves</tissue>
    </source>
</reference>
<evidence type="ECO:0000256" key="3">
    <source>
        <dbReference type="ARBA" id="ARBA00022833"/>
    </source>
</evidence>
<dbReference type="Pfam" id="PF04434">
    <property type="entry name" value="SWIM"/>
    <property type="match status" value="1"/>
</dbReference>
<accession>A0AAV9AS52</accession>
<dbReference type="EMBL" id="JAUJYN010000007">
    <property type="protein sequence ID" value="KAK1266978.1"/>
    <property type="molecule type" value="Genomic_DNA"/>
</dbReference>
<evidence type="ECO:0000313" key="7">
    <source>
        <dbReference type="Proteomes" id="UP001179952"/>
    </source>
</evidence>
<proteinExistence type="predicted"/>
<evidence type="ECO:0000256" key="4">
    <source>
        <dbReference type="PROSITE-ProRule" id="PRU00325"/>
    </source>
</evidence>